<feature type="non-terminal residue" evidence="2">
    <location>
        <position position="46"/>
    </location>
</feature>
<feature type="non-terminal residue" evidence="2">
    <location>
        <position position="1"/>
    </location>
</feature>
<name>A0A6J4UT44_9BACT</name>
<reference evidence="2" key="1">
    <citation type="submission" date="2020-02" db="EMBL/GenBank/DDBJ databases">
        <authorList>
            <person name="Meier V. D."/>
        </authorList>
    </citation>
    <scope>NUCLEOTIDE SEQUENCE</scope>
    <source>
        <strain evidence="2">AVDCRST_MAG59</strain>
    </source>
</reference>
<feature type="compositionally biased region" description="Basic and acidic residues" evidence="1">
    <location>
        <begin position="37"/>
        <end position="46"/>
    </location>
</feature>
<organism evidence="2">
    <name type="scientific">uncultured Thermomicrobiales bacterium</name>
    <dbReference type="NCBI Taxonomy" id="1645740"/>
    <lineage>
        <taxon>Bacteria</taxon>
        <taxon>Pseudomonadati</taxon>
        <taxon>Thermomicrobiota</taxon>
        <taxon>Thermomicrobia</taxon>
        <taxon>Thermomicrobiales</taxon>
        <taxon>environmental samples</taxon>
    </lineage>
</organism>
<dbReference type="AlphaFoldDB" id="A0A6J4UT44"/>
<feature type="region of interest" description="Disordered" evidence="1">
    <location>
        <begin position="1"/>
        <end position="46"/>
    </location>
</feature>
<sequence>GAARPVRRRGRVPSKRDVFHGRRFSPTGSWGEATARGSHDDQPRRV</sequence>
<feature type="compositionally biased region" description="Basic residues" evidence="1">
    <location>
        <begin position="1"/>
        <end position="13"/>
    </location>
</feature>
<proteinExistence type="predicted"/>
<accession>A0A6J4UT44</accession>
<dbReference type="EMBL" id="CADCWF010000142">
    <property type="protein sequence ID" value="CAA9557351.1"/>
    <property type="molecule type" value="Genomic_DNA"/>
</dbReference>
<evidence type="ECO:0000313" key="2">
    <source>
        <dbReference type="EMBL" id="CAA9557351.1"/>
    </source>
</evidence>
<protein>
    <submittedName>
        <fullName evidence="2">Uncharacterized protein</fullName>
    </submittedName>
</protein>
<evidence type="ECO:0000256" key="1">
    <source>
        <dbReference type="SAM" id="MobiDB-lite"/>
    </source>
</evidence>
<gene>
    <name evidence="2" type="ORF">AVDCRST_MAG59-2259</name>
</gene>